<accession>A0A229SLT5</accession>
<evidence type="ECO:0000259" key="2">
    <source>
        <dbReference type="Pfam" id="PF20441"/>
    </source>
</evidence>
<name>A0A229SLT5_9PSEU</name>
<protein>
    <recommendedName>
        <fullName evidence="2">Terminase large subunit-like endonuclease domain-containing protein</fullName>
    </recommendedName>
</protein>
<dbReference type="GO" id="GO:0004519">
    <property type="term" value="F:endonuclease activity"/>
    <property type="evidence" value="ECO:0007669"/>
    <property type="project" value="InterPro"/>
</dbReference>
<dbReference type="RefSeq" id="WP_093954035.1">
    <property type="nucleotide sequence ID" value="NZ_NMUL01000077.1"/>
</dbReference>
<dbReference type="InterPro" id="IPR046462">
    <property type="entry name" value="TerL_nuclease"/>
</dbReference>
<dbReference type="OrthoDB" id="3197057at2"/>
<sequence length="166" mass="17928">MPIGPRSAVDIGPCWPTTLDLASTSDLCALAWCLPDGQGGDDLLWRLWCPEGALEAVDRRAAEQARVWVDRGVLIATPSDVADHNIRTQINLDGEAFAVREIAYDPWNPSQLVSDLLGDGAPLVKMCQGFGSMSAPTKGVSAARPRRHRRSSPAAARRQRRDSLAG</sequence>
<organism evidence="3 4">
    <name type="scientific">Amycolatopsis vastitatis</name>
    <dbReference type="NCBI Taxonomy" id="1905142"/>
    <lineage>
        <taxon>Bacteria</taxon>
        <taxon>Bacillati</taxon>
        <taxon>Actinomycetota</taxon>
        <taxon>Actinomycetes</taxon>
        <taxon>Pseudonocardiales</taxon>
        <taxon>Pseudonocardiaceae</taxon>
        <taxon>Amycolatopsis</taxon>
    </lineage>
</organism>
<feature type="region of interest" description="Disordered" evidence="1">
    <location>
        <begin position="134"/>
        <end position="166"/>
    </location>
</feature>
<evidence type="ECO:0000256" key="1">
    <source>
        <dbReference type="SAM" id="MobiDB-lite"/>
    </source>
</evidence>
<feature type="domain" description="Terminase large subunit-like endonuclease" evidence="2">
    <location>
        <begin position="49"/>
        <end position="140"/>
    </location>
</feature>
<gene>
    <name evidence="3" type="ORF">CF165_46660</name>
</gene>
<dbReference type="AlphaFoldDB" id="A0A229SLT5"/>
<evidence type="ECO:0000313" key="4">
    <source>
        <dbReference type="Proteomes" id="UP000215199"/>
    </source>
</evidence>
<proteinExistence type="predicted"/>
<dbReference type="Proteomes" id="UP000215199">
    <property type="component" value="Unassembled WGS sequence"/>
</dbReference>
<dbReference type="Pfam" id="PF20441">
    <property type="entry name" value="TerL_nuclease"/>
    <property type="match status" value="1"/>
</dbReference>
<dbReference type="EMBL" id="NMUL01000077">
    <property type="protein sequence ID" value="OXM59679.1"/>
    <property type="molecule type" value="Genomic_DNA"/>
</dbReference>
<comment type="caution">
    <text evidence="3">The sequence shown here is derived from an EMBL/GenBank/DDBJ whole genome shotgun (WGS) entry which is preliminary data.</text>
</comment>
<keyword evidence="4" id="KW-1185">Reference proteome</keyword>
<evidence type="ECO:0000313" key="3">
    <source>
        <dbReference type="EMBL" id="OXM59679.1"/>
    </source>
</evidence>
<reference evidence="4" key="1">
    <citation type="submission" date="2017-07" db="EMBL/GenBank/DDBJ databases">
        <title>Comparative genome mining reveals phylogenetic distribution patterns of secondary metabolites in Amycolatopsis.</title>
        <authorList>
            <person name="Adamek M."/>
            <person name="Alanjary M."/>
            <person name="Sales-Ortells H."/>
            <person name="Goodfellow M."/>
            <person name="Bull A.T."/>
            <person name="Kalinowski J."/>
            <person name="Ziemert N."/>
        </authorList>
    </citation>
    <scope>NUCLEOTIDE SEQUENCE [LARGE SCALE GENOMIC DNA]</scope>
    <source>
        <strain evidence="4">H5</strain>
    </source>
</reference>